<dbReference type="Pfam" id="PF16757">
    <property type="entry name" value="Fucosidase_C"/>
    <property type="match status" value="1"/>
</dbReference>
<dbReference type="PATRIC" id="fig|931276.5.peg.237"/>
<dbReference type="GO" id="GO:0006004">
    <property type="term" value="P:fucose metabolic process"/>
    <property type="evidence" value="ECO:0007669"/>
    <property type="project" value="InterPro"/>
</dbReference>
<dbReference type="HOGENOM" id="CLU_002934_6_1_9"/>
<comment type="similarity">
    <text evidence="2">Belongs to the glycosyl hydrolase 29 family.</text>
</comment>
<accession>M1LMP5</accession>
<evidence type="ECO:0000313" key="10">
    <source>
        <dbReference type="Proteomes" id="UP000011728"/>
    </source>
</evidence>
<dbReference type="SUPFAM" id="SSF51445">
    <property type="entry name" value="(Trans)glycosidases"/>
    <property type="match status" value="1"/>
</dbReference>
<keyword evidence="6 9" id="KW-0326">Glycosidase</keyword>
<evidence type="ECO:0000256" key="5">
    <source>
        <dbReference type="ARBA" id="ARBA00022801"/>
    </source>
</evidence>
<dbReference type="GO" id="GO:0004560">
    <property type="term" value="F:alpha-L-fucosidase activity"/>
    <property type="evidence" value="ECO:0007669"/>
    <property type="project" value="UniProtKB-EC"/>
</dbReference>
<evidence type="ECO:0000256" key="3">
    <source>
        <dbReference type="ARBA" id="ARBA00012662"/>
    </source>
</evidence>
<proteinExistence type="inferred from homology"/>
<dbReference type="InterPro" id="IPR016286">
    <property type="entry name" value="FUC_metazoa-typ"/>
</dbReference>
<dbReference type="PANTHER" id="PTHR10030:SF37">
    <property type="entry name" value="ALPHA-L-FUCOSIDASE-RELATED"/>
    <property type="match status" value="1"/>
</dbReference>
<evidence type="ECO:0000259" key="7">
    <source>
        <dbReference type="Pfam" id="PF01120"/>
    </source>
</evidence>
<dbReference type="STRING" id="36745.CLSAP_02590"/>
<keyword evidence="10" id="KW-1185">Reference proteome</keyword>
<keyword evidence="5 9" id="KW-0378">Hydrolase</keyword>
<dbReference type="RefSeq" id="WP_015390406.1">
    <property type="nucleotide sequence ID" value="NC_020291.1"/>
</dbReference>
<evidence type="ECO:0000256" key="1">
    <source>
        <dbReference type="ARBA" id="ARBA00004071"/>
    </source>
</evidence>
<dbReference type="FunFam" id="3.20.20.80:FF:000158">
    <property type="entry name" value="Exported alpha-L-fucosidase"/>
    <property type="match status" value="1"/>
</dbReference>
<reference evidence="9 10" key="1">
    <citation type="submission" date="2013-02" db="EMBL/GenBank/DDBJ databases">
        <title>Genome sequence of Clostridium saccharoperbutylacetonicum N1-4(HMT).</title>
        <authorList>
            <person name="Poehlein A."/>
            <person name="Daniel R."/>
        </authorList>
    </citation>
    <scope>NUCLEOTIDE SEQUENCE [LARGE SCALE GENOMIC DNA]</scope>
    <source>
        <strain evidence="10">N1-4(HMT)</strain>
    </source>
</reference>
<dbReference type="SMART" id="SM00812">
    <property type="entry name" value="Alpha_L_fucos"/>
    <property type="match status" value="1"/>
</dbReference>
<evidence type="ECO:0000313" key="9">
    <source>
        <dbReference type="EMBL" id="AGF54080.1"/>
    </source>
</evidence>
<comment type="function">
    <text evidence="1">Alpha-L-fucosidase is responsible for hydrolyzing the alpha-1,6-linked fucose joined to the reducing-end N-acetylglucosamine of the carbohydrate moieties of glycoproteins.</text>
</comment>
<dbReference type="GO" id="GO:0016139">
    <property type="term" value="P:glycoside catabolic process"/>
    <property type="evidence" value="ECO:0007669"/>
    <property type="project" value="TreeGrafter"/>
</dbReference>
<evidence type="ECO:0000256" key="6">
    <source>
        <dbReference type="ARBA" id="ARBA00023295"/>
    </source>
</evidence>
<dbReference type="InterPro" id="IPR031919">
    <property type="entry name" value="Fucosidase_C"/>
</dbReference>
<evidence type="ECO:0000259" key="8">
    <source>
        <dbReference type="Pfam" id="PF16757"/>
    </source>
</evidence>
<dbReference type="EMBL" id="CP004121">
    <property type="protein sequence ID" value="AGF54080.1"/>
    <property type="molecule type" value="Genomic_DNA"/>
</dbReference>
<dbReference type="EC" id="3.2.1.51" evidence="3"/>
<dbReference type="Proteomes" id="UP000011728">
    <property type="component" value="Chromosome"/>
</dbReference>
<dbReference type="Pfam" id="PF01120">
    <property type="entry name" value="Alpha_L_fucos"/>
    <property type="match status" value="1"/>
</dbReference>
<dbReference type="PRINTS" id="PR00741">
    <property type="entry name" value="GLHYDRLASE29"/>
</dbReference>
<gene>
    <name evidence="9" type="ORF">Cspa_c02620</name>
</gene>
<dbReference type="InterPro" id="IPR057739">
    <property type="entry name" value="Glyco_hydro_29_N"/>
</dbReference>
<feature type="domain" description="Alpha-L-fucosidase C-terminal" evidence="8">
    <location>
        <begin position="405"/>
        <end position="482"/>
    </location>
</feature>
<dbReference type="PANTHER" id="PTHR10030">
    <property type="entry name" value="ALPHA-L-FUCOSIDASE"/>
    <property type="match status" value="1"/>
</dbReference>
<dbReference type="OrthoDB" id="107551at2"/>
<evidence type="ECO:0000256" key="2">
    <source>
        <dbReference type="ARBA" id="ARBA00007951"/>
    </source>
</evidence>
<organism evidence="9 10">
    <name type="scientific">Clostridium saccharoperbutylacetonicum N1-4(HMT)</name>
    <dbReference type="NCBI Taxonomy" id="931276"/>
    <lineage>
        <taxon>Bacteria</taxon>
        <taxon>Bacillati</taxon>
        <taxon>Bacillota</taxon>
        <taxon>Clostridia</taxon>
        <taxon>Eubacteriales</taxon>
        <taxon>Clostridiaceae</taxon>
        <taxon>Clostridium</taxon>
    </lineage>
</organism>
<dbReference type="InterPro" id="IPR013780">
    <property type="entry name" value="Glyco_hydro_b"/>
</dbReference>
<dbReference type="GO" id="GO:0005764">
    <property type="term" value="C:lysosome"/>
    <property type="evidence" value="ECO:0007669"/>
    <property type="project" value="TreeGrafter"/>
</dbReference>
<dbReference type="InterPro" id="IPR017853">
    <property type="entry name" value="GH"/>
</dbReference>
<name>M1LMP5_9CLOT</name>
<dbReference type="AlphaFoldDB" id="M1LMP5"/>
<evidence type="ECO:0000256" key="4">
    <source>
        <dbReference type="ARBA" id="ARBA00022729"/>
    </source>
</evidence>
<keyword evidence="4" id="KW-0732">Signal</keyword>
<dbReference type="InterPro" id="IPR000933">
    <property type="entry name" value="Glyco_hydro_29"/>
</dbReference>
<dbReference type="PIRSF" id="PIRSF001092">
    <property type="entry name" value="Alpha-L-fucosidase"/>
    <property type="match status" value="1"/>
</dbReference>
<dbReference type="Gene3D" id="3.20.20.80">
    <property type="entry name" value="Glycosidases"/>
    <property type="match status" value="1"/>
</dbReference>
<dbReference type="Gene3D" id="2.60.40.1180">
    <property type="entry name" value="Golgi alpha-mannosidase II"/>
    <property type="match status" value="1"/>
</dbReference>
<sequence>MYNKENYLKIIDQVIDKGPFYDNWDSLGEYQVPKWYKDVKFGIFIHWGVYSVPEFGNEWYSRNMYIKGSTEFEHHRKTYGEHKDFGYKDFIPMFRGEKFNADEWADLFTNAGAQYVIPVAEHHDGFQMYKSEISKWNAYEMGPRRDILGELSQAFQQRGMKNGASSHRVEHWFFMGHGREFESDITNEEKEGDFYWPAMEEKNHHDLFSEPTPTKEFLEDWLVRCCEIVDKFRPKIMYFDWWIQHSSLKPYLKKFAAYYYNRAKEWGLDGVVINYKHDAFMFGTAVIDIERGQFADIKPFIWQTDTAVAKNSWCYTKNNNYKKAKDIICDLVDIVSKNGRLLLNVGPKADGSIPKEDKNILLEIGEWLKVNGEAIYGAGIYRVPGEGPTKITEGQFSDGKDKVFTSKDIRYTIKGCYLYATVLNYPEDGFVNLVELAEQDASLLPKFHGIVKDVSVLGFEEVIEWKRTKTGLQIKTNKVKSDKPVVIKIQID</sequence>
<feature type="domain" description="Glycoside hydrolase family 29 N-terminal" evidence="7">
    <location>
        <begin position="15"/>
        <end position="373"/>
    </location>
</feature>
<dbReference type="eggNOG" id="COG3669">
    <property type="taxonomic scope" value="Bacteria"/>
</dbReference>
<protein>
    <recommendedName>
        <fullName evidence="3">alpha-L-fucosidase</fullName>
        <ecNumber evidence="3">3.2.1.51</ecNumber>
    </recommendedName>
</protein>
<dbReference type="KEGG" id="csr:Cspa_c02620"/>